<evidence type="ECO:0000313" key="2">
    <source>
        <dbReference type="Proteomes" id="UP000032735"/>
    </source>
</evidence>
<reference evidence="1 2" key="1">
    <citation type="submission" date="2013-07" db="EMBL/GenBank/DDBJ databases">
        <authorList>
            <person name="Genoscope - CEA"/>
        </authorList>
    </citation>
    <scope>NUCLEOTIDE SEQUENCE [LARGE SCALE GENOMIC DNA]</scope>
    <source>
        <strain evidence="1 2">G6</strain>
    </source>
</reference>
<accession>A0A068R7F6</accession>
<name>A0A068R7F6_9GAMM</name>
<dbReference type="EMBL" id="FO704551">
    <property type="protein sequence ID" value="CDG23187.1"/>
    <property type="molecule type" value="Genomic_DNA"/>
</dbReference>
<dbReference type="KEGG" id="xpo:XPG1_3558"/>
<dbReference type="Proteomes" id="UP000032735">
    <property type="component" value="Chromosome"/>
</dbReference>
<dbReference type="HOGENOM" id="CLU_3335096_0_0_6"/>
<gene>
    <name evidence="1" type="ORF">XPG1_3558</name>
</gene>
<evidence type="ECO:0000313" key="1">
    <source>
        <dbReference type="EMBL" id="CDG23187.1"/>
    </source>
</evidence>
<dbReference type="AntiFam" id="ANF00010">
    <property type="entry name" value="tRNA translation"/>
</dbReference>
<organism evidence="1 2">
    <name type="scientific">Xenorhabdus poinarii G6</name>
    <dbReference type="NCBI Taxonomy" id="1354304"/>
    <lineage>
        <taxon>Bacteria</taxon>
        <taxon>Pseudomonadati</taxon>
        <taxon>Pseudomonadota</taxon>
        <taxon>Gammaproteobacteria</taxon>
        <taxon>Enterobacterales</taxon>
        <taxon>Morganellaceae</taxon>
        <taxon>Xenorhabdus</taxon>
    </lineage>
</organism>
<dbReference type="AlphaFoldDB" id="A0A068R7F6"/>
<protein>
    <submittedName>
        <fullName evidence="1">Uncharacterized protein</fullName>
    </submittedName>
</protein>
<proteinExistence type="predicted"/>
<sequence>MKGARYLNGAIAQLGERLPCTQEVSGSIPLSSTILFDE</sequence>
<keyword evidence="2" id="KW-1185">Reference proteome</keyword>